<keyword evidence="2" id="KW-0812">Transmembrane</keyword>
<gene>
    <name evidence="3" type="ORF">DEJ47_10390</name>
</gene>
<proteinExistence type="predicted"/>
<reference evidence="3 4" key="1">
    <citation type="submission" date="2018-05" db="EMBL/GenBank/DDBJ databases">
        <title>Streptomyces venezuelae.</title>
        <authorList>
            <person name="Kim W."/>
            <person name="Lee N."/>
            <person name="Cho B.-K."/>
        </authorList>
    </citation>
    <scope>NUCLEOTIDE SEQUENCE [LARGE SCALE GENOMIC DNA]</scope>
    <source>
        <strain evidence="3 4">ATCC 14583</strain>
    </source>
</reference>
<evidence type="ECO:0000256" key="2">
    <source>
        <dbReference type="SAM" id="Phobius"/>
    </source>
</evidence>
<dbReference type="Proteomes" id="UP000323046">
    <property type="component" value="Chromosome"/>
</dbReference>
<dbReference type="EMBL" id="CP029193">
    <property type="protein sequence ID" value="QES26823.1"/>
    <property type="molecule type" value="Genomic_DNA"/>
</dbReference>
<sequence>MLGIIGVLCGLIPLLFWAAGVLAVLALVFGCVGIGRARKGQADNKGVAIWGTSLGAVAAILAVVGLAITVTVVNDTVDDLHSTGGKKESSTARGPDSDALRFGEAFAYDDGVKVTVAKPSPYRPGPYAVGHADGNKALTVKITVVNGSGNTIDLDLSTVTFKDADGAQGEMIFSGDMPRELGGKLQPGERSTATYAVSLPSDAASVLEVQVEPGLLAYDSESWSGPVR</sequence>
<evidence type="ECO:0000313" key="4">
    <source>
        <dbReference type="Proteomes" id="UP000323046"/>
    </source>
</evidence>
<organism evidence="3 4">
    <name type="scientific">Streptomyces venezuelae</name>
    <dbReference type="NCBI Taxonomy" id="54571"/>
    <lineage>
        <taxon>Bacteria</taxon>
        <taxon>Bacillati</taxon>
        <taxon>Actinomycetota</taxon>
        <taxon>Actinomycetes</taxon>
        <taxon>Kitasatosporales</taxon>
        <taxon>Streptomycetaceae</taxon>
        <taxon>Streptomyces</taxon>
    </lineage>
</organism>
<evidence type="ECO:0000313" key="3">
    <source>
        <dbReference type="EMBL" id="QES26823.1"/>
    </source>
</evidence>
<protein>
    <submittedName>
        <fullName evidence="3">Uncharacterized protein</fullName>
    </submittedName>
</protein>
<name>A0A5P2B8K5_STRVZ</name>
<keyword evidence="2" id="KW-1133">Transmembrane helix</keyword>
<keyword evidence="2" id="KW-0472">Membrane</keyword>
<keyword evidence="1" id="KW-0732">Signal</keyword>
<feature type="transmembrane region" description="Helical" evidence="2">
    <location>
        <begin position="47"/>
        <end position="73"/>
    </location>
</feature>
<accession>A0A5P2B8K5</accession>
<dbReference type="InterPro" id="IPR029050">
    <property type="entry name" value="Immunoprotect_excell_Ig-like"/>
</dbReference>
<evidence type="ECO:0000256" key="1">
    <source>
        <dbReference type="ARBA" id="ARBA00022729"/>
    </source>
</evidence>
<feature type="transmembrane region" description="Helical" evidence="2">
    <location>
        <begin position="12"/>
        <end position="35"/>
    </location>
</feature>
<dbReference type="AlphaFoldDB" id="A0A5P2B8K5"/>
<dbReference type="Gene3D" id="2.60.40.1240">
    <property type="match status" value="1"/>
</dbReference>
<keyword evidence="4" id="KW-1185">Reference proteome</keyword>